<reference evidence="2 3" key="1">
    <citation type="submission" date="2016-02" db="EMBL/GenBank/DDBJ databases">
        <title>Genome analysis of coral dinoflagellate symbionts highlights evolutionary adaptations to a symbiotic lifestyle.</title>
        <authorList>
            <person name="Aranda M."/>
            <person name="Li Y."/>
            <person name="Liew Y.J."/>
            <person name="Baumgarten S."/>
            <person name="Simakov O."/>
            <person name="Wilson M."/>
            <person name="Piel J."/>
            <person name="Ashoor H."/>
            <person name="Bougouffa S."/>
            <person name="Bajic V.B."/>
            <person name="Ryu T."/>
            <person name="Ravasi T."/>
            <person name="Bayer T."/>
            <person name="Micklem G."/>
            <person name="Kim H."/>
            <person name="Bhak J."/>
            <person name="Lajeunesse T.C."/>
            <person name="Voolstra C.R."/>
        </authorList>
    </citation>
    <scope>NUCLEOTIDE SEQUENCE [LARGE SCALE GENOMIC DNA]</scope>
    <source>
        <strain evidence="2 3">CCMP2467</strain>
    </source>
</reference>
<dbReference type="InterPro" id="IPR017853">
    <property type="entry name" value="GH"/>
</dbReference>
<gene>
    <name evidence="2" type="primary">SBE3</name>
    <name evidence="2" type="ORF">AK812_SmicGene20005</name>
</gene>
<accession>A0A1Q9DR23</accession>
<dbReference type="OrthoDB" id="196493at2759"/>
<dbReference type="Proteomes" id="UP000186817">
    <property type="component" value="Unassembled WGS sequence"/>
</dbReference>
<dbReference type="GO" id="GO:0005737">
    <property type="term" value="C:cytoplasm"/>
    <property type="evidence" value="ECO:0007669"/>
    <property type="project" value="TreeGrafter"/>
</dbReference>
<dbReference type="SUPFAM" id="SSF51445">
    <property type="entry name" value="(Trans)glycosidases"/>
    <property type="match status" value="1"/>
</dbReference>
<dbReference type="GO" id="GO:0003844">
    <property type="term" value="F:1,4-alpha-glucan branching enzyme activity"/>
    <property type="evidence" value="ECO:0007669"/>
    <property type="project" value="TreeGrafter"/>
</dbReference>
<dbReference type="EMBL" id="LSRX01000426">
    <property type="protein sequence ID" value="OLP97629.1"/>
    <property type="molecule type" value="Genomic_DNA"/>
</dbReference>
<proteinExistence type="predicted"/>
<dbReference type="Gene3D" id="3.20.20.80">
    <property type="entry name" value="Glycosidases"/>
    <property type="match status" value="1"/>
</dbReference>
<comment type="caution">
    <text evidence="2">The sequence shown here is derived from an EMBL/GenBank/DDBJ whole genome shotgun (WGS) entry which is preliminary data.</text>
</comment>
<evidence type="ECO:0000256" key="1">
    <source>
        <dbReference type="SAM" id="MobiDB-lite"/>
    </source>
</evidence>
<sequence>MGYQQKEGEPAVPAMLPVEGVPDGDEAGATAAMRRWPSAHLWTIEAEAALQQDAHMVAMAFRFIVLLSRSKTGYQSFGLQQKARDMSSKLGGDLLEAAYSPLEPGSDVWFCEVPRDQAAKLQKGQKYKVYVEWPNKNPSWYIPSAATRMTYTSDIRMFDAVVHPVPSPKPSKRPAKVPGERIYECHLGLTGHKQFKQAAEVVIPRAKRNGYTALLLIGVQALQEWTEMGDHMLIHMEGAKSMKPCAYFAPCAMLGTPEDLQDFVAEAHGAGLRVYMCPSHEGAAWCDDGLPEHYFRYPTKLFGALLGRTDLLHDPVCMLDEVSKQMRDLFPTPALLLGKEAEARLRAIATVWNLDISAIEAKHVVIRRNIFARSNQAKGDGISVVSADFVVQQMRKQNQRHMSAEKWKLWQKPRRSKIVSAPGLKKSGEESGKNSLVAAGRLA</sequence>
<name>A0A1Q9DR23_SYMMI</name>
<dbReference type="PANTHER" id="PTHR43651:SF3">
    <property type="entry name" value="1,4-ALPHA-GLUCAN-BRANCHING ENZYME"/>
    <property type="match status" value="1"/>
</dbReference>
<protein>
    <submittedName>
        <fullName evidence="2">1,4-alpha-glucan-branching enzyme 3, chloroplastic/amyloplastic</fullName>
    </submittedName>
</protein>
<dbReference type="AlphaFoldDB" id="A0A1Q9DR23"/>
<dbReference type="GO" id="GO:0005975">
    <property type="term" value="P:carbohydrate metabolic process"/>
    <property type="evidence" value="ECO:0007669"/>
    <property type="project" value="TreeGrafter"/>
</dbReference>
<evidence type="ECO:0000313" key="2">
    <source>
        <dbReference type="EMBL" id="OLP97629.1"/>
    </source>
</evidence>
<dbReference type="PANTHER" id="PTHR43651">
    <property type="entry name" value="1,4-ALPHA-GLUCAN-BRANCHING ENZYME"/>
    <property type="match status" value="1"/>
</dbReference>
<evidence type="ECO:0000313" key="3">
    <source>
        <dbReference type="Proteomes" id="UP000186817"/>
    </source>
</evidence>
<keyword evidence="3" id="KW-1185">Reference proteome</keyword>
<feature type="region of interest" description="Disordered" evidence="1">
    <location>
        <begin position="420"/>
        <end position="443"/>
    </location>
</feature>
<organism evidence="2 3">
    <name type="scientific">Symbiodinium microadriaticum</name>
    <name type="common">Dinoflagellate</name>
    <name type="synonym">Zooxanthella microadriatica</name>
    <dbReference type="NCBI Taxonomy" id="2951"/>
    <lineage>
        <taxon>Eukaryota</taxon>
        <taxon>Sar</taxon>
        <taxon>Alveolata</taxon>
        <taxon>Dinophyceae</taxon>
        <taxon>Suessiales</taxon>
        <taxon>Symbiodiniaceae</taxon>
        <taxon>Symbiodinium</taxon>
    </lineage>
</organism>